<protein>
    <recommendedName>
        <fullName evidence="2">Transposase IS4-like domain-containing protein</fullName>
    </recommendedName>
</protein>
<feature type="domain" description="Transposase IS4-like" evidence="2">
    <location>
        <begin position="78"/>
        <end position="244"/>
    </location>
</feature>
<keyword evidence="4" id="KW-1185">Reference proteome</keyword>
<reference evidence="4" key="1">
    <citation type="submission" date="2018-12" db="EMBL/GenBank/DDBJ databases">
        <title>Tengunoibacter tsumagoiensis gen. nov., sp. nov., Dictyobacter kobayashii sp. nov., D. alpinus sp. nov., and D. joshuensis sp. nov. and description of Dictyobacteraceae fam. nov. within the order Ktedonobacterales isolated from Tengu-no-mugimeshi.</title>
        <authorList>
            <person name="Wang C.M."/>
            <person name="Zheng Y."/>
            <person name="Sakai Y."/>
            <person name="Toyoda A."/>
            <person name="Minakuchi Y."/>
            <person name="Abe K."/>
            <person name="Yokota A."/>
            <person name="Yabe S."/>
        </authorList>
    </citation>
    <scope>NUCLEOTIDE SEQUENCE [LARGE SCALE GENOMIC DNA]</scope>
    <source>
        <strain evidence="4">S-27</strain>
    </source>
</reference>
<dbReference type="Gene3D" id="3.90.350.10">
    <property type="entry name" value="Transposase Inhibitor Protein From Tn5, Chain A, domain 1"/>
    <property type="match status" value="1"/>
</dbReference>
<dbReference type="InterPro" id="IPR002559">
    <property type="entry name" value="Transposase_11"/>
</dbReference>
<dbReference type="OrthoDB" id="144217at2"/>
<evidence type="ECO:0000256" key="1">
    <source>
        <dbReference type="SAM" id="Phobius"/>
    </source>
</evidence>
<feature type="transmembrane region" description="Helical" evidence="1">
    <location>
        <begin position="237"/>
        <end position="256"/>
    </location>
</feature>
<dbReference type="GO" id="GO:0004803">
    <property type="term" value="F:transposase activity"/>
    <property type="evidence" value="ECO:0007669"/>
    <property type="project" value="InterPro"/>
</dbReference>
<dbReference type="InterPro" id="IPR012337">
    <property type="entry name" value="RNaseH-like_sf"/>
</dbReference>
<dbReference type="RefSeq" id="WP_126594044.1">
    <property type="nucleotide sequence ID" value="NZ_BIFQ01000001.1"/>
</dbReference>
<dbReference type="GO" id="GO:0003677">
    <property type="term" value="F:DNA binding"/>
    <property type="evidence" value="ECO:0007669"/>
    <property type="project" value="InterPro"/>
</dbReference>
<keyword evidence="1" id="KW-0812">Transmembrane</keyword>
<keyword evidence="1" id="KW-1133">Transmembrane helix</keyword>
<dbReference type="EMBL" id="BIFQ01000001">
    <property type="protein sequence ID" value="GCE02690.1"/>
    <property type="molecule type" value="Genomic_DNA"/>
</dbReference>
<dbReference type="AlphaFoldDB" id="A0A401Z747"/>
<proteinExistence type="predicted"/>
<sequence length="307" mass="36475">MGSARSSKTRRLTRIKPGYYQPPKGTVFVPGMQWLGLVVVGLQQPAVLAGMQWWSKFATHRRCEELWWLGRAMAAWGREVVHIFDRGFAGQPWLEECCQLGIRFVMRWPKEYLLSEHDGWVWNRRKAWMITRGKRSQSTRLQWNGHLHRWIEGGVLAVPVHHPKVAGNFWLVVSRPGKGQLPWYLLTNEEIHTSEQIWEIVDHYARRWQIEMTWRYTKSESGFESPRSWMWEARQRLLMIAAMAFAFLLSLLQPSFDAVRGHLLKQWCPRTGERFRQFDVPLYRLREALSFLWLYYPPYVQLFPFSG</sequence>
<dbReference type="GO" id="GO:0006313">
    <property type="term" value="P:DNA transposition"/>
    <property type="evidence" value="ECO:0007669"/>
    <property type="project" value="InterPro"/>
</dbReference>
<gene>
    <name evidence="3" type="ORF">KDAU_00190</name>
</gene>
<dbReference type="Pfam" id="PF01609">
    <property type="entry name" value="DDE_Tnp_1"/>
    <property type="match status" value="1"/>
</dbReference>
<comment type="caution">
    <text evidence="3">The sequence shown here is derived from an EMBL/GenBank/DDBJ whole genome shotgun (WGS) entry which is preliminary data.</text>
</comment>
<accession>A0A401Z747</accession>
<name>A0A401Z747_9CHLR</name>
<evidence type="ECO:0000313" key="4">
    <source>
        <dbReference type="Proteomes" id="UP000287224"/>
    </source>
</evidence>
<organism evidence="3 4">
    <name type="scientific">Dictyobacter aurantiacus</name>
    <dbReference type="NCBI Taxonomy" id="1936993"/>
    <lineage>
        <taxon>Bacteria</taxon>
        <taxon>Bacillati</taxon>
        <taxon>Chloroflexota</taxon>
        <taxon>Ktedonobacteria</taxon>
        <taxon>Ktedonobacterales</taxon>
        <taxon>Dictyobacteraceae</taxon>
        <taxon>Dictyobacter</taxon>
    </lineage>
</organism>
<keyword evidence="1" id="KW-0472">Membrane</keyword>
<dbReference type="Proteomes" id="UP000287224">
    <property type="component" value="Unassembled WGS sequence"/>
</dbReference>
<dbReference type="SUPFAM" id="SSF53098">
    <property type="entry name" value="Ribonuclease H-like"/>
    <property type="match status" value="1"/>
</dbReference>
<evidence type="ECO:0000259" key="2">
    <source>
        <dbReference type="Pfam" id="PF01609"/>
    </source>
</evidence>
<evidence type="ECO:0000313" key="3">
    <source>
        <dbReference type="EMBL" id="GCE02690.1"/>
    </source>
</evidence>